<gene>
    <name evidence="1" type="ORF">GMLC_17540</name>
</gene>
<evidence type="ECO:0000313" key="2">
    <source>
        <dbReference type="Proteomes" id="UP000587586"/>
    </source>
</evidence>
<comment type="caution">
    <text evidence="1">The sequence shown here is derived from an EMBL/GenBank/DDBJ whole genome shotgun (WGS) entry which is preliminary data.</text>
</comment>
<evidence type="ECO:0000313" key="1">
    <source>
        <dbReference type="EMBL" id="GFO68175.1"/>
    </source>
</evidence>
<keyword evidence="2" id="KW-1185">Reference proteome</keyword>
<proteinExistence type="predicted"/>
<name>A0A6V8N6G4_9BACT</name>
<dbReference type="Proteomes" id="UP000587586">
    <property type="component" value="Unassembled WGS sequence"/>
</dbReference>
<organism evidence="1 2">
    <name type="scientific">Geomonas limicola</name>
    <dbReference type="NCBI Taxonomy" id="2740186"/>
    <lineage>
        <taxon>Bacteria</taxon>
        <taxon>Pseudomonadati</taxon>
        <taxon>Thermodesulfobacteriota</taxon>
        <taxon>Desulfuromonadia</taxon>
        <taxon>Geobacterales</taxon>
        <taxon>Geobacteraceae</taxon>
        <taxon>Geomonas</taxon>
    </lineage>
</organism>
<protein>
    <submittedName>
        <fullName evidence="1">Uncharacterized protein</fullName>
    </submittedName>
</protein>
<dbReference type="RefSeq" id="WP_183360697.1">
    <property type="nucleotide sequence ID" value="NZ_BLXZ01000003.1"/>
</dbReference>
<accession>A0A6V8N6G4</accession>
<sequence length="122" mass="14129">MQKHILGIGSGKYHIDPETLDSFIEEARSRCFGSAPEALEMTGEPDLASETETQRVFDEIMALHREYLRHQSFDVLFKLKTRLEEFSVRYHSQVLAAEVLNINRCLPYELRIAWSKDSRIGN</sequence>
<dbReference type="AlphaFoldDB" id="A0A6V8N6G4"/>
<dbReference type="EMBL" id="BLXZ01000003">
    <property type="protein sequence ID" value="GFO68175.1"/>
    <property type="molecule type" value="Genomic_DNA"/>
</dbReference>
<reference evidence="2" key="1">
    <citation type="submission" date="2020-06" db="EMBL/GenBank/DDBJ databases">
        <title>Draft genomic sequecing of Geomonas sp. Red745.</title>
        <authorList>
            <person name="Itoh H."/>
            <person name="Xu Z.X."/>
            <person name="Ushijima N."/>
            <person name="Masuda Y."/>
            <person name="Shiratori Y."/>
            <person name="Senoo K."/>
        </authorList>
    </citation>
    <scope>NUCLEOTIDE SEQUENCE [LARGE SCALE GENOMIC DNA]</scope>
    <source>
        <strain evidence="2">Red745</strain>
    </source>
</reference>